<evidence type="ECO:0000313" key="1">
    <source>
        <dbReference type="EMBL" id="KAH7911109.1"/>
    </source>
</evidence>
<gene>
    <name evidence="1" type="ORF">BJ138DRAFT_1086240</name>
</gene>
<proteinExistence type="predicted"/>
<dbReference type="Proteomes" id="UP000790377">
    <property type="component" value="Unassembled WGS sequence"/>
</dbReference>
<keyword evidence="2" id="KW-1185">Reference proteome</keyword>
<accession>A0ACB8ACA8</accession>
<reference evidence="1" key="1">
    <citation type="journal article" date="2021" name="New Phytol.">
        <title>Evolutionary innovations through gain and loss of genes in the ectomycorrhizal Boletales.</title>
        <authorList>
            <person name="Wu G."/>
            <person name="Miyauchi S."/>
            <person name="Morin E."/>
            <person name="Kuo A."/>
            <person name="Drula E."/>
            <person name="Varga T."/>
            <person name="Kohler A."/>
            <person name="Feng B."/>
            <person name="Cao Y."/>
            <person name="Lipzen A."/>
            <person name="Daum C."/>
            <person name="Hundley H."/>
            <person name="Pangilinan J."/>
            <person name="Johnson J."/>
            <person name="Barry K."/>
            <person name="LaButti K."/>
            <person name="Ng V."/>
            <person name="Ahrendt S."/>
            <person name="Min B."/>
            <person name="Choi I.G."/>
            <person name="Park H."/>
            <person name="Plett J.M."/>
            <person name="Magnuson J."/>
            <person name="Spatafora J.W."/>
            <person name="Nagy L.G."/>
            <person name="Henrissat B."/>
            <person name="Grigoriev I.V."/>
            <person name="Yang Z.L."/>
            <person name="Xu J."/>
            <person name="Martin F.M."/>
        </authorList>
    </citation>
    <scope>NUCLEOTIDE SEQUENCE</scope>
    <source>
        <strain evidence="1">ATCC 28755</strain>
    </source>
</reference>
<evidence type="ECO:0000313" key="2">
    <source>
        <dbReference type="Proteomes" id="UP000790377"/>
    </source>
</evidence>
<name>A0ACB8ACA8_9AGAM</name>
<sequence>MILNIDVIRLVFESLYFDVHDAHPPVLWKRAYLKDFVSLALTCRTFCSPALDILWSTQTSLYPLVATFPSDLWEIRHEKSELFTAAKLPYIFFIRNVVSDDWEIPLSYARRIKHLSLNRRRESRPSPAEIHITTLCTLLRAFPSQLLPNLSRLEILLSPEIFGGNLQFLGFCLTRLVHAKLRSLEFNSFTESNATFSAAVDSVIDRCVELEKLHVFGLMSLSPQAHHHIIHLSQPGHLHQLRSLKVFNAPFCIPFDALVRIGALDLEELHVRVNDGVDGVRWEHVSGHFFQNLRRLTLESSTLKLGDALLSNVGSNHLTTIYLGTTTMQRTDHLYNLLRTLAHRSPDFPNLCSLFVSCFAIDFANSAVPSLMEPLLSGSFNALRMLSIKVKNKGRVSLSLDIDRIPDALPALEIFNMPYLYAHTVTLERIFNFARRCKFLKTLGIGVNTSIVPQLAESTEPAAMLELLKVGMSDIGDPKEVAAFLRRAFPNLTCVKASSASEWNEEWLEVDDMITKVDTDE</sequence>
<dbReference type="EMBL" id="MU267689">
    <property type="protein sequence ID" value="KAH7911109.1"/>
    <property type="molecule type" value="Genomic_DNA"/>
</dbReference>
<organism evidence="1 2">
    <name type="scientific">Hygrophoropsis aurantiaca</name>
    <dbReference type="NCBI Taxonomy" id="72124"/>
    <lineage>
        <taxon>Eukaryota</taxon>
        <taxon>Fungi</taxon>
        <taxon>Dikarya</taxon>
        <taxon>Basidiomycota</taxon>
        <taxon>Agaricomycotina</taxon>
        <taxon>Agaricomycetes</taxon>
        <taxon>Agaricomycetidae</taxon>
        <taxon>Boletales</taxon>
        <taxon>Coniophorineae</taxon>
        <taxon>Hygrophoropsidaceae</taxon>
        <taxon>Hygrophoropsis</taxon>
    </lineage>
</organism>
<protein>
    <submittedName>
        <fullName evidence="1">Uncharacterized protein</fullName>
    </submittedName>
</protein>
<comment type="caution">
    <text evidence="1">The sequence shown here is derived from an EMBL/GenBank/DDBJ whole genome shotgun (WGS) entry which is preliminary data.</text>
</comment>